<evidence type="ECO:0000313" key="1">
    <source>
        <dbReference type="EMBL" id="KAJ8486452.1"/>
    </source>
</evidence>
<comment type="caution">
    <text evidence="1">The sequence shown here is derived from an EMBL/GenBank/DDBJ whole genome shotgun (WGS) entry which is preliminary data.</text>
</comment>
<dbReference type="Proteomes" id="UP001222027">
    <property type="component" value="Unassembled WGS sequence"/>
</dbReference>
<evidence type="ECO:0000313" key="2">
    <source>
        <dbReference type="Proteomes" id="UP001222027"/>
    </source>
</evidence>
<name>A0AAV8QVB5_ENSVE</name>
<keyword evidence="2" id="KW-1185">Reference proteome</keyword>
<sequence>MVNTEPITTGEKEPIDEEPVADSLDRGLLSGKGASSTNVGWLGSWGRSISSLSAINLNLLHGEGEGLGEEAINLIK</sequence>
<dbReference type="AlphaFoldDB" id="A0AAV8QVB5"/>
<reference evidence="1 2" key="1">
    <citation type="submission" date="2022-12" db="EMBL/GenBank/DDBJ databases">
        <title>Chromosome-scale assembly of the Ensete ventricosum genome.</title>
        <authorList>
            <person name="Dussert Y."/>
            <person name="Stocks J."/>
            <person name="Wendawek A."/>
            <person name="Woldeyes F."/>
            <person name="Nichols R.A."/>
            <person name="Borrell J.S."/>
        </authorList>
    </citation>
    <scope>NUCLEOTIDE SEQUENCE [LARGE SCALE GENOMIC DNA]</scope>
    <source>
        <strain evidence="2">cv. Maze</strain>
        <tissue evidence="1">Seeds</tissue>
    </source>
</reference>
<organism evidence="1 2">
    <name type="scientific">Ensete ventricosum</name>
    <name type="common">Abyssinian banana</name>
    <name type="synonym">Musa ensete</name>
    <dbReference type="NCBI Taxonomy" id="4639"/>
    <lineage>
        <taxon>Eukaryota</taxon>
        <taxon>Viridiplantae</taxon>
        <taxon>Streptophyta</taxon>
        <taxon>Embryophyta</taxon>
        <taxon>Tracheophyta</taxon>
        <taxon>Spermatophyta</taxon>
        <taxon>Magnoliopsida</taxon>
        <taxon>Liliopsida</taxon>
        <taxon>Zingiberales</taxon>
        <taxon>Musaceae</taxon>
        <taxon>Ensete</taxon>
    </lineage>
</organism>
<dbReference type="EMBL" id="JAQQAF010000005">
    <property type="protein sequence ID" value="KAJ8486452.1"/>
    <property type="molecule type" value="Genomic_DNA"/>
</dbReference>
<protein>
    <submittedName>
        <fullName evidence="1">Uncharacterized protein</fullName>
    </submittedName>
</protein>
<accession>A0AAV8QVB5</accession>
<proteinExistence type="predicted"/>
<gene>
    <name evidence="1" type="ORF">OPV22_018937</name>
</gene>